<gene>
    <name evidence="1" type="ORF">GWI33_012618</name>
</gene>
<dbReference type="Proteomes" id="UP000625711">
    <property type="component" value="Unassembled WGS sequence"/>
</dbReference>
<evidence type="ECO:0000313" key="1">
    <source>
        <dbReference type="EMBL" id="KAF7274709.1"/>
    </source>
</evidence>
<dbReference type="AlphaFoldDB" id="A0A834ME04"/>
<keyword evidence="2" id="KW-1185">Reference proteome</keyword>
<name>A0A834ME04_RHYFE</name>
<comment type="caution">
    <text evidence="1">The sequence shown here is derived from an EMBL/GenBank/DDBJ whole genome shotgun (WGS) entry which is preliminary data.</text>
</comment>
<dbReference type="EMBL" id="JAACXV010012342">
    <property type="protein sequence ID" value="KAF7274709.1"/>
    <property type="molecule type" value="Genomic_DNA"/>
</dbReference>
<sequence length="54" mass="5988">MAIVLPRSWLIQRPPPELTTFKMPTAMKTILGVFAKPPVRGEFSSTKNGSVFGR</sequence>
<accession>A0A834ME04</accession>
<protein>
    <submittedName>
        <fullName evidence="1">Uncharacterized protein</fullName>
    </submittedName>
</protein>
<evidence type="ECO:0000313" key="2">
    <source>
        <dbReference type="Proteomes" id="UP000625711"/>
    </source>
</evidence>
<feature type="non-terminal residue" evidence="1">
    <location>
        <position position="54"/>
    </location>
</feature>
<organism evidence="1 2">
    <name type="scientific">Rhynchophorus ferrugineus</name>
    <name type="common">Red palm weevil</name>
    <name type="synonym">Curculio ferrugineus</name>
    <dbReference type="NCBI Taxonomy" id="354439"/>
    <lineage>
        <taxon>Eukaryota</taxon>
        <taxon>Metazoa</taxon>
        <taxon>Ecdysozoa</taxon>
        <taxon>Arthropoda</taxon>
        <taxon>Hexapoda</taxon>
        <taxon>Insecta</taxon>
        <taxon>Pterygota</taxon>
        <taxon>Neoptera</taxon>
        <taxon>Endopterygota</taxon>
        <taxon>Coleoptera</taxon>
        <taxon>Polyphaga</taxon>
        <taxon>Cucujiformia</taxon>
        <taxon>Curculionidae</taxon>
        <taxon>Dryophthorinae</taxon>
        <taxon>Rhynchophorus</taxon>
    </lineage>
</organism>
<proteinExistence type="predicted"/>
<reference evidence="1" key="1">
    <citation type="submission" date="2020-08" db="EMBL/GenBank/DDBJ databases">
        <title>Genome sequencing and assembly of the red palm weevil Rhynchophorus ferrugineus.</title>
        <authorList>
            <person name="Dias G.B."/>
            <person name="Bergman C.M."/>
            <person name="Manee M."/>
        </authorList>
    </citation>
    <scope>NUCLEOTIDE SEQUENCE</scope>
    <source>
        <strain evidence="1">AA-2017</strain>
        <tissue evidence="1">Whole larva</tissue>
    </source>
</reference>